<feature type="domain" description="MobA/VirD2-like nuclease" evidence="1">
    <location>
        <begin position="47"/>
        <end position="139"/>
    </location>
</feature>
<name>A0A9X5CF53_9FIRM</name>
<comment type="caution">
    <text evidence="2">The sequence shown here is derived from an EMBL/GenBank/DDBJ whole genome shotgun (WGS) entry which is preliminary data.</text>
</comment>
<organism evidence="2 3">
    <name type="scientific">Schaedlerella arabinosiphila</name>
    <dbReference type="NCBI Taxonomy" id="2044587"/>
    <lineage>
        <taxon>Bacteria</taxon>
        <taxon>Bacillati</taxon>
        <taxon>Bacillota</taxon>
        <taxon>Clostridia</taxon>
        <taxon>Lachnospirales</taxon>
        <taxon>Lachnospiraceae</taxon>
        <taxon>Schaedlerella</taxon>
    </lineage>
</organism>
<dbReference type="Proteomes" id="UP000474104">
    <property type="component" value="Unassembled WGS sequence"/>
</dbReference>
<evidence type="ECO:0000259" key="1">
    <source>
        <dbReference type="Pfam" id="PF03432"/>
    </source>
</evidence>
<protein>
    <recommendedName>
        <fullName evidence="1">MobA/VirD2-like nuclease domain-containing protein</fullName>
    </recommendedName>
</protein>
<dbReference type="RefSeq" id="WP_162205823.1">
    <property type="nucleotide sequence ID" value="NZ_VIRB01000110.1"/>
</dbReference>
<evidence type="ECO:0000313" key="3">
    <source>
        <dbReference type="Proteomes" id="UP000474104"/>
    </source>
</evidence>
<dbReference type="EMBL" id="VIRB01000110">
    <property type="protein sequence ID" value="NDO70521.1"/>
    <property type="molecule type" value="Genomic_DNA"/>
</dbReference>
<dbReference type="InterPro" id="IPR005094">
    <property type="entry name" value="Endonuclease_MobA/VirD2"/>
</dbReference>
<accession>A0A9X5CF53</accession>
<proteinExistence type="predicted"/>
<dbReference type="AlphaFoldDB" id="A0A9X5CF53"/>
<evidence type="ECO:0000313" key="2">
    <source>
        <dbReference type="EMBL" id="NDO70521.1"/>
    </source>
</evidence>
<gene>
    <name evidence="2" type="ORF">FMM80_18475</name>
</gene>
<dbReference type="Pfam" id="PF03432">
    <property type="entry name" value="Relaxase"/>
    <property type="match status" value="1"/>
</dbReference>
<reference evidence="2 3" key="1">
    <citation type="submission" date="2019-07" db="EMBL/GenBank/DDBJ databases">
        <title>Draft genome sequences of 15 bacterial species constituting the stable defined intestinal microbiota of the GM15 gnotobiotic mouse model.</title>
        <authorList>
            <person name="Elie C."/>
            <person name="Mathieu A."/>
            <person name="Saliou A."/>
            <person name="Darnaud M."/>
            <person name="Leulier F."/>
            <person name="Tamellini A."/>
        </authorList>
    </citation>
    <scope>NUCLEOTIDE SEQUENCE [LARGE SCALE GENOMIC DNA]</scope>
    <source>
        <strain evidence="3">ASF 502</strain>
    </source>
</reference>
<sequence>MENIIFKNINKEYCNTDAINNVISYIYRTNNKSPLPIYCYGSIEWPPTYDTLIKEYHLIREISQAELSDQQIIHFIISFDIPVQNVTIKHFYFADDIAKLFRNKYQICYSCHTDNGHPHFHYAVSTNSYIDGNPFLNNEQMSCYESQICSLASTYGFEFYSEGVVENV</sequence>